<comment type="caution">
    <text evidence="1">The sequence shown here is derived from an EMBL/GenBank/DDBJ whole genome shotgun (WGS) entry which is preliminary data.</text>
</comment>
<dbReference type="Proteomes" id="UP001162972">
    <property type="component" value="Chromosome 5"/>
</dbReference>
<gene>
    <name evidence="1" type="ORF">OIU84_005912</name>
</gene>
<organism evidence="1 2">
    <name type="scientific">Salix udensis</name>
    <dbReference type="NCBI Taxonomy" id="889485"/>
    <lineage>
        <taxon>Eukaryota</taxon>
        <taxon>Viridiplantae</taxon>
        <taxon>Streptophyta</taxon>
        <taxon>Embryophyta</taxon>
        <taxon>Tracheophyta</taxon>
        <taxon>Spermatophyta</taxon>
        <taxon>Magnoliopsida</taxon>
        <taxon>eudicotyledons</taxon>
        <taxon>Gunneridae</taxon>
        <taxon>Pentapetalae</taxon>
        <taxon>rosids</taxon>
        <taxon>fabids</taxon>
        <taxon>Malpighiales</taxon>
        <taxon>Salicaceae</taxon>
        <taxon>Saliceae</taxon>
        <taxon>Salix</taxon>
    </lineage>
</organism>
<proteinExistence type="predicted"/>
<protein>
    <recommendedName>
        <fullName evidence="3">Reverse transcriptase domain-containing protein</fullName>
    </recommendedName>
</protein>
<evidence type="ECO:0008006" key="3">
    <source>
        <dbReference type="Google" id="ProtNLM"/>
    </source>
</evidence>
<dbReference type="AlphaFoldDB" id="A0AAD6JXC7"/>
<name>A0AAD6JXC7_9ROSI</name>
<keyword evidence="2" id="KW-1185">Reference proteome</keyword>
<accession>A0AAD6JXC7</accession>
<evidence type="ECO:0000313" key="2">
    <source>
        <dbReference type="Proteomes" id="UP001162972"/>
    </source>
</evidence>
<dbReference type="EMBL" id="JAPFFJ010000013">
    <property type="protein sequence ID" value="KAJ6412985.1"/>
    <property type="molecule type" value="Genomic_DNA"/>
</dbReference>
<evidence type="ECO:0000313" key="1">
    <source>
        <dbReference type="EMBL" id="KAJ6412985.1"/>
    </source>
</evidence>
<sequence>MVSRELKVDFNRAFDSSNWEYLEEVMKCMGFGNKWIAVVHAWISGSQLVILINGPLMNTNFPRSIRLYQTHTEEYIPLSTRIHRFQSRMWRENKVLGRQTVNRGVQIRILGVEVQLKMTTTPLIRFPASTTSYTDNRGPIEYQQRRFETMGADQSGKL</sequence>
<reference evidence="1 2" key="1">
    <citation type="journal article" date="2023" name="Int. J. Mol. Sci.">
        <title>De Novo Assembly and Annotation of 11 Diverse Shrub Willow (Salix) Genomes Reveals Novel Gene Organization in Sex-Linked Regions.</title>
        <authorList>
            <person name="Hyden B."/>
            <person name="Feng K."/>
            <person name="Yates T.B."/>
            <person name="Jawdy S."/>
            <person name="Cereghino C."/>
            <person name="Smart L.B."/>
            <person name="Muchero W."/>
        </authorList>
    </citation>
    <scope>NUCLEOTIDE SEQUENCE [LARGE SCALE GENOMIC DNA]</scope>
    <source>
        <tissue evidence="1">Shoot tip</tissue>
    </source>
</reference>